<dbReference type="Proteomes" id="UP001054857">
    <property type="component" value="Unassembled WGS sequence"/>
</dbReference>
<evidence type="ECO:0000313" key="2">
    <source>
        <dbReference type="EMBL" id="GFR51347.1"/>
    </source>
</evidence>
<evidence type="ECO:0000256" key="1">
    <source>
        <dbReference type="SAM" id="MobiDB-lite"/>
    </source>
</evidence>
<evidence type="ECO:0000313" key="3">
    <source>
        <dbReference type="Proteomes" id="UP001054857"/>
    </source>
</evidence>
<comment type="caution">
    <text evidence="2">The sequence shown here is derived from an EMBL/GenBank/DDBJ whole genome shotgun (WGS) entry which is preliminary data.</text>
</comment>
<organism evidence="2 3">
    <name type="scientific">Astrephomene gubernaculifera</name>
    <dbReference type="NCBI Taxonomy" id="47775"/>
    <lineage>
        <taxon>Eukaryota</taxon>
        <taxon>Viridiplantae</taxon>
        <taxon>Chlorophyta</taxon>
        <taxon>core chlorophytes</taxon>
        <taxon>Chlorophyceae</taxon>
        <taxon>CS clade</taxon>
        <taxon>Chlamydomonadales</taxon>
        <taxon>Astrephomenaceae</taxon>
        <taxon>Astrephomene</taxon>
    </lineage>
</organism>
<reference evidence="2 3" key="1">
    <citation type="journal article" date="2021" name="Sci. Rep.">
        <title>Genome sequencing of the multicellular alga Astrephomene provides insights into convergent evolution of germ-soma differentiation.</title>
        <authorList>
            <person name="Yamashita S."/>
            <person name="Yamamoto K."/>
            <person name="Matsuzaki R."/>
            <person name="Suzuki S."/>
            <person name="Yamaguchi H."/>
            <person name="Hirooka S."/>
            <person name="Minakuchi Y."/>
            <person name="Miyagishima S."/>
            <person name="Kawachi M."/>
            <person name="Toyoda A."/>
            <person name="Nozaki H."/>
        </authorList>
    </citation>
    <scope>NUCLEOTIDE SEQUENCE [LARGE SCALE GENOMIC DNA]</scope>
    <source>
        <strain evidence="2 3">NIES-4017</strain>
    </source>
</reference>
<feature type="non-terminal residue" evidence="2">
    <location>
        <position position="165"/>
    </location>
</feature>
<dbReference type="EMBL" id="BMAR01000049">
    <property type="protein sequence ID" value="GFR51347.1"/>
    <property type="molecule type" value="Genomic_DNA"/>
</dbReference>
<keyword evidence="3" id="KW-1185">Reference proteome</keyword>
<accession>A0AAD3E1W3</accession>
<feature type="non-terminal residue" evidence="2">
    <location>
        <position position="1"/>
    </location>
</feature>
<name>A0AAD3E1W3_9CHLO</name>
<feature type="region of interest" description="Disordered" evidence="1">
    <location>
        <begin position="15"/>
        <end position="34"/>
    </location>
</feature>
<dbReference type="AlphaFoldDB" id="A0AAD3E1W3"/>
<sequence>TGDIGIMAGIRLLRGASTPPEDDGLDNSDLGTSDTPLHSGIDIVELRCPEVFDSATGFSMPDPTCNLPFKRLARGEDAVALKEDNRLLSGDSIKITVDVTADVSSATTTADPGSSRRRLLAASAKFRKRSLRVIKKGAQKECYTGTPIEPRMVVYLLDMCGWSSP</sequence>
<protein>
    <submittedName>
        <fullName evidence="2">Uncharacterized protein</fullName>
    </submittedName>
</protein>
<gene>
    <name evidence="2" type="ORF">Agub_g13770</name>
</gene>
<proteinExistence type="predicted"/>